<dbReference type="SMART" id="SM00704">
    <property type="entry name" value="ZnF_CDGSH"/>
    <property type="match status" value="1"/>
</dbReference>
<name>A0A2T9WS55_NANST</name>
<dbReference type="GO" id="GO:0051537">
    <property type="term" value="F:2 iron, 2 sulfur cluster binding"/>
    <property type="evidence" value="ECO:0007669"/>
    <property type="project" value="UniProtKB-KW"/>
</dbReference>
<evidence type="ECO:0000256" key="4">
    <source>
        <dbReference type="ARBA" id="ARBA00023014"/>
    </source>
</evidence>
<evidence type="ECO:0000313" key="6">
    <source>
        <dbReference type="EMBL" id="PVU70655.1"/>
    </source>
</evidence>
<comment type="caution">
    <text evidence="6">The sequence shown here is derived from an EMBL/GenBank/DDBJ whole genome shotgun (WGS) entry which is preliminary data.</text>
</comment>
<protein>
    <recommendedName>
        <fullName evidence="5">Iron-binding zinc finger CDGSH type domain-containing protein</fullName>
    </recommendedName>
</protein>
<evidence type="ECO:0000256" key="2">
    <source>
        <dbReference type="ARBA" id="ARBA00022723"/>
    </source>
</evidence>
<feature type="domain" description="Iron-binding zinc finger CDGSH type" evidence="5">
    <location>
        <begin position="11"/>
        <end position="48"/>
    </location>
</feature>
<sequence>MVEIVIKGYENGPYEISVNGEVLYHLCRCGYSQNKPYCDGSHRKIGFQAKAFELKVNK</sequence>
<accession>A0A2T9WS55</accession>
<evidence type="ECO:0000313" key="7">
    <source>
        <dbReference type="Proteomes" id="UP000245908"/>
    </source>
</evidence>
<dbReference type="PANTHER" id="PTHR46491:SF3">
    <property type="entry name" value="CDGSH IRON-SULFUR DOMAIN-CONTAINING PROTEIN 3, MITOCHONDRIAL"/>
    <property type="match status" value="1"/>
</dbReference>
<keyword evidence="1" id="KW-0001">2Fe-2S</keyword>
<dbReference type="InterPro" id="IPR052950">
    <property type="entry name" value="CISD"/>
</dbReference>
<dbReference type="GO" id="GO:0046872">
    <property type="term" value="F:metal ion binding"/>
    <property type="evidence" value="ECO:0007669"/>
    <property type="project" value="UniProtKB-KW"/>
</dbReference>
<dbReference type="InterPro" id="IPR042216">
    <property type="entry name" value="MitoNEET_CISD"/>
</dbReference>
<reference evidence="6 7" key="1">
    <citation type="journal article" date="2015" name="Appl. Environ. Microbiol.">
        <title>Nanoarchaeota, Their Sulfolobales Host, and Nanoarchaeota Virus Distribution across Yellowstone National Park Hot Springs.</title>
        <authorList>
            <person name="Munson-McGee J.H."/>
            <person name="Field E.K."/>
            <person name="Bateson M."/>
            <person name="Rooney C."/>
            <person name="Stepanauskas R."/>
            <person name="Young M.J."/>
        </authorList>
    </citation>
    <scope>NUCLEOTIDE SEQUENCE [LARGE SCALE GENOMIC DNA]</scope>
    <source>
        <strain evidence="6">SCGC AB-777_O03</strain>
    </source>
</reference>
<dbReference type="InterPro" id="IPR018967">
    <property type="entry name" value="FeS-contain_CDGSH-typ"/>
</dbReference>
<gene>
    <name evidence="6" type="ORF">DDW05_02515</name>
</gene>
<organism evidence="6 7">
    <name type="scientific">Nanobsidianus stetteri</name>
    <dbReference type="NCBI Taxonomy" id="1294122"/>
    <lineage>
        <taxon>Archaea</taxon>
        <taxon>Nanobdellota</taxon>
        <taxon>Candidatus Nanoarchaeia</taxon>
        <taxon>Nanoarchaeales</taxon>
        <taxon>Nanopusillaceae</taxon>
        <taxon>Candidatus Nanobsidianus</taxon>
    </lineage>
</organism>
<evidence type="ECO:0000256" key="3">
    <source>
        <dbReference type="ARBA" id="ARBA00023004"/>
    </source>
</evidence>
<dbReference type="Pfam" id="PF09360">
    <property type="entry name" value="zf-CDGSH"/>
    <property type="match status" value="1"/>
</dbReference>
<keyword evidence="4" id="KW-0411">Iron-sulfur</keyword>
<proteinExistence type="predicted"/>
<dbReference type="Gene3D" id="3.40.5.90">
    <property type="entry name" value="CDGSH iron-sulfur domain, mitoNEET-type"/>
    <property type="match status" value="1"/>
</dbReference>
<dbReference type="Proteomes" id="UP000245908">
    <property type="component" value="Unassembled WGS sequence"/>
</dbReference>
<keyword evidence="2" id="KW-0479">Metal-binding</keyword>
<dbReference type="PANTHER" id="PTHR46491">
    <property type="entry name" value="CDGSH IRON SULFUR DOMAIN PROTEIN HOMOLOG"/>
    <property type="match status" value="1"/>
</dbReference>
<dbReference type="AlphaFoldDB" id="A0A2T9WS55"/>
<dbReference type="GO" id="GO:0005737">
    <property type="term" value="C:cytoplasm"/>
    <property type="evidence" value="ECO:0007669"/>
    <property type="project" value="UniProtKB-ARBA"/>
</dbReference>
<evidence type="ECO:0000259" key="5">
    <source>
        <dbReference type="SMART" id="SM00704"/>
    </source>
</evidence>
<keyword evidence="3" id="KW-0408">Iron</keyword>
<dbReference type="EMBL" id="QEFH01000021">
    <property type="protein sequence ID" value="PVU70655.1"/>
    <property type="molecule type" value="Genomic_DNA"/>
</dbReference>
<evidence type="ECO:0000256" key="1">
    <source>
        <dbReference type="ARBA" id="ARBA00022714"/>
    </source>
</evidence>